<reference evidence="1" key="1">
    <citation type="journal article" date="2015" name="Nature">
        <title>Complex archaea that bridge the gap between prokaryotes and eukaryotes.</title>
        <authorList>
            <person name="Spang A."/>
            <person name="Saw J.H."/>
            <person name="Jorgensen S.L."/>
            <person name="Zaremba-Niedzwiedzka K."/>
            <person name="Martijn J."/>
            <person name="Lind A.E."/>
            <person name="van Eijk R."/>
            <person name="Schleper C."/>
            <person name="Guy L."/>
            <person name="Ettema T.J."/>
        </authorList>
    </citation>
    <scope>NUCLEOTIDE SEQUENCE</scope>
</reference>
<proteinExistence type="predicted"/>
<feature type="non-terminal residue" evidence="1">
    <location>
        <position position="55"/>
    </location>
</feature>
<sequence>MRIQKQPGPGGGMAPGFAGVKTVAQFTYDALGRRIRLTEWNSSLFWEQLVRDVLY</sequence>
<accession>A0A0F9EDY0</accession>
<dbReference type="EMBL" id="LAZR01027839">
    <property type="protein sequence ID" value="KKL64451.1"/>
    <property type="molecule type" value="Genomic_DNA"/>
</dbReference>
<name>A0A0F9EDY0_9ZZZZ</name>
<protein>
    <submittedName>
        <fullName evidence="1">Uncharacterized protein</fullName>
    </submittedName>
</protein>
<gene>
    <name evidence="1" type="ORF">LCGC14_2164890</name>
</gene>
<organism evidence="1">
    <name type="scientific">marine sediment metagenome</name>
    <dbReference type="NCBI Taxonomy" id="412755"/>
    <lineage>
        <taxon>unclassified sequences</taxon>
        <taxon>metagenomes</taxon>
        <taxon>ecological metagenomes</taxon>
    </lineage>
</organism>
<comment type="caution">
    <text evidence="1">The sequence shown here is derived from an EMBL/GenBank/DDBJ whole genome shotgun (WGS) entry which is preliminary data.</text>
</comment>
<evidence type="ECO:0000313" key="1">
    <source>
        <dbReference type="EMBL" id="KKL64451.1"/>
    </source>
</evidence>
<dbReference type="AlphaFoldDB" id="A0A0F9EDY0"/>